<keyword evidence="1" id="KW-0378">Hydrolase</keyword>
<dbReference type="InterPro" id="IPR029069">
    <property type="entry name" value="HotDog_dom_sf"/>
</dbReference>
<protein>
    <submittedName>
        <fullName evidence="1">Acyl-CoA thioester hydrolase</fullName>
    </submittedName>
</protein>
<evidence type="ECO:0000313" key="1">
    <source>
        <dbReference type="EMBL" id="PZV81555.1"/>
    </source>
</evidence>
<evidence type="ECO:0000313" key="2">
    <source>
        <dbReference type="Proteomes" id="UP000248917"/>
    </source>
</evidence>
<dbReference type="AlphaFoldDB" id="A0A326RMH5"/>
<proteinExistence type="predicted"/>
<dbReference type="Pfam" id="PF13279">
    <property type="entry name" value="4HBT_2"/>
    <property type="match status" value="1"/>
</dbReference>
<dbReference type="EMBL" id="QKTX01000010">
    <property type="protein sequence ID" value="PZV81555.1"/>
    <property type="molecule type" value="Genomic_DNA"/>
</dbReference>
<dbReference type="Gene3D" id="3.10.129.10">
    <property type="entry name" value="Hotdog Thioesterase"/>
    <property type="match status" value="1"/>
</dbReference>
<comment type="caution">
    <text evidence="1">The sequence shown here is derived from an EMBL/GenBank/DDBJ whole genome shotgun (WGS) entry which is preliminary data.</text>
</comment>
<dbReference type="OrthoDB" id="9791529at2"/>
<dbReference type="RefSeq" id="WP_111393541.1">
    <property type="nucleotide sequence ID" value="NZ_QKTX01000010.1"/>
</dbReference>
<dbReference type="GO" id="GO:0016787">
    <property type="term" value="F:hydrolase activity"/>
    <property type="evidence" value="ECO:0007669"/>
    <property type="project" value="UniProtKB-KW"/>
</dbReference>
<accession>A0A326RMH5</accession>
<sequence>MFQYDSDKHYPKETESRVVIRFQDCDPLRHLNNAKYFDYFFNAREDQVPKLYGLEIIDLIRVYKAAWVVYNHNISYVKPAMVGEWVRIMSRILWYNHNTIIVEYYMTDDSKTQLKTVLWSTMRYVTLAEGKSTDHSGAVQDFLKATSLDLDFVTLDILQRVKQLKAELEKGKLAEVGKR</sequence>
<dbReference type="CDD" id="cd00586">
    <property type="entry name" value="4HBT"/>
    <property type="match status" value="1"/>
</dbReference>
<dbReference type="SUPFAM" id="SSF54637">
    <property type="entry name" value="Thioesterase/thiol ester dehydrase-isomerase"/>
    <property type="match status" value="1"/>
</dbReference>
<gene>
    <name evidence="1" type="ORF">CLV31_11087</name>
</gene>
<keyword evidence="2" id="KW-1185">Reference proteome</keyword>
<reference evidence="1 2" key="1">
    <citation type="submission" date="2018-06" db="EMBL/GenBank/DDBJ databases">
        <title>Genomic Encyclopedia of Archaeal and Bacterial Type Strains, Phase II (KMG-II): from individual species to whole genera.</title>
        <authorList>
            <person name="Goeker M."/>
        </authorList>
    </citation>
    <scope>NUCLEOTIDE SEQUENCE [LARGE SCALE GENOMIC DNA]</scope>
    <source>
        <strain evidence="1 2">T4</strain>
    </source>
</reference>
<name>A0A326RMH5_9BACT</name>
<dbReference type="Proteomes" id="UP000248917">
    <property type="component" value="Unassembled WGS sequence"/>
</dbReference>
<organism evidence="1 2">
    <name type="scientific">Algoriphagus aquaeductus</name>
    <dbReference type="NCBI Taxonomy" id="475299"/>
    <lineage>
        <taxon>Bacteria</taxon>
        <taxon>Pseudomonadati</taxon>
        <taxon>Bacteroidota</taxon>
        <taxon>Cytophagia</taxon>
        <taxon>Cytophagales</taxon>
        <taxon>Cyclobacteriaceae</taxon>
        <taxon>Algoriphagus</taxon>
    </lineage>
</organism>